<feature type="transmembrane region" description="Helical" evidence="1">
    <location>
        <begin position="102"/>
        <end position="128"/>
    </location>
</feature>
<dbReference type="AlphaFoldDB" id="A0A920CVN0"/>
<sequence>MFNYIIYNKVVESEIELPCNQSSYTLGCNNDKTIVIYYKRDSLCEFDSIGLVAEKHAGYIRSYAVNDGILICASASIKIHINQQGTTITVDAPADKLNECKLFIIGIVFSICLIFQNIIPLHAAGLAYNEKSFGLMALSGSGKSTTLMSLLKNGFNFISDDVLPLSTSTNGTKVYPSKSIPIKLWKETLEYFDIEWQNKNNIIDNIDKFWVDVQPNQKIMNETNLSVVFLLHPLVDLCGDNVEIHKVSPFQGISMLIENTHGLWTLPASYHNSLYQSYFNLISTVPIYIIRYEKSYRNLSRIKETIITTLEAGRG</sequence>
<dbReference type="InterPro" id="IPR027417">
    <property type="entry name" value="P-loop_NTPase"/>
</dbReference>
<keyword evidence="1" id="KW-0812">Transmembrane</keyword>
<evidence type="ECO:0000256" key="1">
    <source>
        <dbReference type="SAM" id="Phobius"/>
    </source>
</evidence>
<dbReference type="Proteomes" id="UP000683139">
    <property type="component" value="Unassembled WGS sequence"/>
</dbReference>
<comment type="caution">
    <text evidence="2">The sequence shown here is derived from an EMBL/GenBank/DDBJ whole genome shotgun (WGS) entry which is preliminary data.</text>
</comment>
<dbReference type="EMBL" id="BOSE01000001">
    <property type="protein sequence ID" value="GIP15126.1"/>
    <property type="molecule type" value="Genomic_DNA"/>
</dbReference>
<dbReference type="SUPFAM" id="SSF53795">
    <property type="entry name" value="PEP carboxykinase-like"/>
    <property type="match status" value="1"/>
</dbReference>
<evidence type="ECO:0008006" key="4">
    <source>
        <dbReference type="Google" id="ProtNLM"/>
    </source>
</evidence>
<gene>
    <name evidence="2" type="ORF">J40TS1_07680</name>
</gene>
<protein>
    <recommendedName>
        <fullName evidence="4">Aldolase</fullName>
    </recommendedName>
</protein>
<dbReference type="Gene3D" id="3.40.50.300">
    <property type="entry name" value="P-loop containing nucleotide triphosphate hydrolases"/>
    <property type="match status" value="1"/>
</dbReference>
<evidence type="ECO:0000313" key="2">
    <source>
        <dbReference type="EMBL" id="GIP15126.1"/>
    </source>
</evidence>
<accession>A0A920CVN0</accession>
<proteinExistence type="predicted"/>
<keyword evidence="1" id="KW-0472">Membrane</keyword>
<name>A0A920CVN0_9BACL</name>
<keyword evidence="3" id="KW-1185">Reference proteome</keyword>
<dbReference type="RefSeq" id="WP_213513300.1">
    <property type="nucleotide sequence ID" value="NZ_BOSE01000001.1"/>
</dbReference>
<keyword evidence="1" id="KW-1133">Transmembrane helix</keyword>
<reference evidence="2" key="1">
    <citation type="submission" date="2021-03" db="EMBL/GenBank/DDBJ databases">
        <title>Antimicrobial resistance genes in bacteria isolated from Japanese honey, and their potential for conferring macrolide and lincosamide resistance in the American foulbrood pathogen Paenibacillus larvae.</title>
        <authorList>
            <person name="Okamoto M."/>
            <person name="Kumagai M."/>
            <person name="Kanamori H."/>
            <person name="Takamatsu D."/>
        </authorList>
    </citation>
    <scope>NUCLEOTIDE SEQUENCE</scope>
    <source>
        <strain evidence="2">J40TS1</strain>
    </source>
</reference>
<organism evidence="2 3">
    <name type="scientific">Paenibacillus montaniterrae</name>
    <dbReference type="NCBI Taxonomy" id="429341"/>
    <lineage>
        <taxon>Bacteria</taxon>
        <taxon>Bacillati</taxon>
        <taxon>Bacillota</taxon>
        <taxon>Bacilli</taxon>
        <taxon>Bacillales</taxon>
        <taxon>Paenibacillaceae</taxon>
        <taxon>Paenibacillus</taxon>
    </lineage>
</organism>
<evidence type="ECO:0000313" key="3">
    <source>
        <dbReference type="Proteomes" id="UP000683139"/>
    </source>
</evidence>